<name>A0A6A5QKA8_AMPQU</name>
<evidence type="ECO:0000256" key="1">
    <source>
        <dbReference type="SAM" id="SignalP"/>
    </source>
</evidence>
<gene>
    <name evidence="2" type="ORF">BDU57DRAFT_447346</name>
</gene>
<protein>
    <recommendedName>
        <fullName evidence="4">Apple domain-containing protein</fullName>
    </recommendedName>
</protein>
<dbReference type="AlphaFoldDB" id="A0A6A5QKA8"/>
<dbReference type="EMBL" id="ML979135">
    <property type="protein sequence ID" value="KAF1916035.1"/>
    <property type="molecule type" value="Genomic_DNA"/>
</dbReference>
<evidence type="ECO:0000313" key="2">
    <source>
        <dbReference type="EMBL" id="KAF1916035.1"/>
    </source>
</evidence>
<keyword evidence="3" id="KW-1185">Reference proteome</keyword>
<sequence>MLPTFLLALIVSAAVEAVTPSCARRGMYGFDNPAAPDVLVQPPMQIDVARCASICRFAPGCGGFASTAKKLPTDWCLIFKEDVKYDEVFGKTVGWSGNDAIPVGFWEASCLRHA</sequence>
<proteinExistence type="predicted"/>
<evidence type="ECO:0008006" key="4">
    <source>
        <dbReference type="Google" id="ProtNLM"/>
    </source>
</evidence>
<feature type="chain" id="PRO_5025543159" description="Apple domain-containing protein" evidence="1">
    <location>
        <begin position="18"/>
        <end position="114"/>
    </location>
</feature>
<evidence type="ECO:0000313" key="3">
    <source>
        <dbReference type="Proteomes" id="UP000800096"/>
    </source>
</evidence>
<accession>A0A6A5QKA8</accession>
<feature type="signal peptide" evidence="1">
    <location>
        <begin position="1"/>
        <end position="17"/>
    </location>
</feature>
<keyword evidence="1" id="KW-0732">Signal</keyword>
<reference evidence="2" key="1">
    <citation type="journal article" date="2020" name="Stud. Mycol.">
        <title>101 Dothideomycetes genomes: a test case for predicting lifestyles and emergence of pathogens.</title>
        <authorList>
            <person name="Haridas S."/>
            <person name="Albert R."/>
            <person name="Binder M."/>
            <person name="Bloem J."/>
            <person name="Labutti K."/>
            <person name="Salamov A."/>
            <person name="Andreopoulos B."/>
            <person name="Baker S."/>
            <person name="Barry K."/>
            <person name="Bills G."/>
            <person name="Bluhm B."/>
            <person name="Cannon C."/>
            <person name="Castanera R."/>
            <person name="Culley D."/>
            <person name="Daum C."/>
            <person name="Ezra D."/>
            <person name="Gonzalez J."/>
            <person name="Henrissat B."/>
            <person name="Kuo A."/>
            <person name="Liang C."/>
            <person name="Lipzen A."/>
            <person name="Lutzoni F."/>
            <person name="Magnuson J."/>
            <person name="Mondo S."/>
            <person name="Nolan M."/>
            <person name="Ohm R."/>
            <person name="Pangilinan J."/>
            <person name="Park H.-J."/>
            <person name="Ramirez L."/>
            <person name="Alfaro M."/>
            <person name="Sun H."/>
            <person name="Tritt A."/>
            <person name="Yoshinaga Y."/>
            <person name="Zwiers L.-H."/>
            <person name="Turgeon B."/>
            <person name="Goodwin S."/>
            <person name="Spatafora J."/>
            <person name="Crous P."/>
            <person name="Grigoriev I."/>
        </authorList>
    </citation>
    <scope>NUCLEOTIDE SEQUENCE</scope>
    <source>
        <strain evidence="2">HMLAC05119</strain>
    </source>
</reference>
<dbReference type="OrthoDB" id="10356107at2759"/>
<dbReference type="Proteomes" id="UP000800096">
    <property type="component" value="Unassembled WGS sequence"/>
</dbReference>
<organism evidence="2 3">
    <name type="scientific">Ampelomyces quisqualis</name>
    <name type="common">Powdery mildew agent</name>
    <dbReference type="NCBI Taxonomy" id="50730"/>
    <lineage>
        <taxon>Eukaryota</taxon>
        <taxon>Fungi</taxon>
        <taxon>Dikarya</taxon>
        <taxon>Ascomycota</taxon>
        <taxon>Pezizomycotina</taxon>
        <taxon>Dothideomycetes</taxon>
        <taxon>Pleosporomycetidae</taxon>
        <taxon>Pleosporales</taxon>
        <taxon>Pleosporineae</taxon>
        <taxon>Phaeosphaeriaceae</taxon>
        <taxon>Ampelomyces</taxon>
    </lineage>
</organism>